<reference evidence="2 3" key="1">
    <citation type="submission" date="2024-06" db="EMBL/GenBank/DDBJ databases">
        <title>The Natural Products Discovery Center: Release of the First 8490 Sequenced Strains for Exploring Actinobacteria Biosynthetic Diversity.</title>
        <authorList>
            <person name="Kalkreuter E."/>
            <person name="Kautsar S.A."/>
            <person name="Yang D."/>
            <person name="Bader C.D."/>
            <person name="Teijaro C.N."/>
            <person name="Fluegel L."/>
            <person name="Davis C.M."/>
            <person name="Simpson J.R."/>
            <person name="Lauterbach L."/>
            <person name="Steele A.D."/>
            <person name="Gui C."/>
            <person name="Meng S."/>
            <person name="Li G."/>
            <person name="Viehrig K."/>
            <person name="Ye F."/>
            <person name="Su P."/>
            <person name="Kiefer A.F."/>
            <person name="Nichols A."/>
            <person name="Cepeda A.J."/>
            <person name="Yan W."/>
            <person name="Fan B."/>
            <person name="Jiang Y."/>
            <person name="Adhikari A."/>
            <person name="Zheng C.-J."/>
            <person name="Schuster L."/>
            <person name="Cowan T.M."/>
            <person name="Smanski M.J."/>
            <person name="Chevrette M.G."/>
            <person name="De Carvalho L.P.S."/>
            <person name="Shen B."/>
        </authorList>
    </citation>
    <scope>NUCLEOTIDE SEQUENCE [LARGE SCALE GENOMIC DNA]</scope>
    <source>
        <strain evidence="2 3">NPDC046851</strain>
    </source>
</reference>
<dbReference type="Proteomes" id="UP001551189">
    <property type="component" value="Unassembled WGS sequence"/>
</dbReference>
<evidence type="ECO:0000259" key="1">
    <source>
        <dbReference type="Pfam" id="PF00561"/>
    </source>
</evidence>
<dbReference type="Gene3D" id="3.40.50.1820">
    <property type="entry name" value="alpha/beta hydrolase"/>
    <property type="match status" value="1"/>
</dbReference>
<dbReference type="PANTHER" id="PTHR43798:SF33">
    <property type="entry name" value="HYDROLASE, PUTATIVE (AFU_ORTHOLOGUE AFUA_2G14860)-RELATED"/>
    <property type="match status" value="1"/>
</dbReference>
<comment type="caution">
    <text evidence="2">The sequence shown here is derived from an EMBL/GenBank/DDBJ whole genome shotgun (WGS) entry which is preliminary data.</text>
</comment>
<keyword evidence="3" id="KW-1185">Reference proteome</keyword>
<gene>
    <name evidence="2" type="ORF">ABZ931_01580</name>
</gene>
<dbReference type="EMBL" id="JBEYXT010000003">
    <property type="protein sequence ID" value="MEU6799706.1"/>
    <property type="molecule type" value="Genomic_DNA"/>
</dbReference>
<dbReference type="Pfam" id="PF00561">
    <property type="entry name" value="Abhydrolase_1"/>
    <property type="match status" value="1"/>
</dbReference>
<dbReference type="RefSeq" id="WP_359689882.1">
    <property type="nucleotide sequence ID" value="NZ_JBEYXT010000003.1"/>
</dbReference>
<accession>A0ABV3ARA1</accession>
<keyword evidence="2" id="KW-0378">Hydrolase</keyword>
<dbReference type="InterPro" id="IPR029058">
    <property type="entry name" value="AB_hydrolase_fold"/>
</dbReference>
<dbReference type="GO" id="GO:0016787">
    <property type="term" value="F:hydrolase activity"/>
    <property type="evidence" value="ECO:0007669"/>
    <property type="project" value="UniProtKB-KW"/>
</dbReference>
<dbReference type="SUPFAM" id="SSF53474">
    <property type="entry name" value="alpha/beta-Hydrolases"/>
    <property type="match status" value="1"/>
</dbReference>
<name>A0ABV3ARA1_9ACTN</name>
<dbReference type="InterPro" id="IPR000073">
    <property type="entry name" value="AB_hydrolase_1"/>
</dbReference>
<protein>
    <submittedName>
        <fullName evidence="2">Alpha/beta fold hydrolase</fullName>
    </submittedName>
</protein>
<sequence>MTSYELREHKVKLTSIMPATKDKEIVLPVREYDGTHGHDREPVLMLHGRSVPALAGFDLVQVPGGDPDRYSWAKELAQAGYDVFIMDLQGSGRSTRPGQMDDPCNTNPAQQPSVLVPHTIAAPCPPQYKTELGNSLSDWAEFGAVVQFIQSEVGANKKIRFVGWSAASFIMGPYTLQHPEQVESLLLLAPMFPARGRWSQQDANPFGRPPGATTLPVGKPPLMFGFPMHVTSKGGFKRSLTGPEHLWEEGIADLAWAACMEDDPVASKWGPQVNGDREGVLRYRNTYWWGWNGKTVPLKKDNKYILGDHVPVLIVYGEEDRTAVTRTPMPDDLSFSVPDLYSAIKGSRKLMFCFEGSGHSMVWETVAKTVHHFSKHWFHNSKVEGLGSGSYFREFDGNLIELP</sequence>
<evidence type="ECO:0000313" key="2">
    <source>
        <dbReference type="EMBL" id="MEU6799706.1"/>
    </source>
</evidence>
<proteinExistence type="predicted"/>
<dbReference type="InterPro" id="IPR050266">
    <property type="entry name" value="AB_hydrolase_sf"/>
</dbReference>
<organism evidence="2 3">
    <name type="scientific">Streptomyces neyagawaensis</name>
    <dbReference type="NCBI Taxonomy" id="42238"/>
    <lineage>
        <taxon>Bacteria</taxon>
        <taxon>Bacillati</taxon>
        <taxon>Actinomycetota</taxon>
        <taxon>Actinomycetes</taxon>
        <taxon>Kitasatosporales</taxon>
        <taxon>Streptomycetaceae</taxon>
        <taxon>Streptomyces</taxon>
    </lineage>
</organism>
<evidence type="ECO:0000313" key="3">
    <source>
        <dbReference type="Proteomes" id="UP001551189"/>
    </source>
</evidence>
<dbReference type="PANTHER" id="PTHR43798">
    <property type="entry name" value="MONOACYLGLYCEROL LIPASE"/>
    <property type="match status" value="1"/>
</dbReference>
<feature type="domain" description="AB hydrolase-1" evidence="1">
    <location>
        <begin position="42"/>
        <end position="323"/>
    </location>
</feature>